<organism evidence="1 2">
    <name type="scientific">Dryococelus australis</name>
    <dbReference type="NCBI Taxonomy" id="614101"/>
    <lineage>
        <taxon>Eukaryota</taxon>
        <taxon>Metazoa</taxon>
        <taxon>Ecdysozoa</taxon>
        <taxon>Arthropoda</taxon>
        <taxon>Hexapoda</taxon>
        <taxon>Insecta</taxon>
        <taxon>Pterygota</taxon>
        <taxon>Neoptera</taxon>
        <taxon>Polyneoptera</taxon>
        <taxon>Phasmatodea</taxon>
        <taxon>Verophasmatodea</taxon>
        <taxon>Anareolatae</taxon>
        <taxon>Phasmatidae</taxon>
        <taxon>Eurycanthinae</taxon>
        <taxon>Dryococelus</taxon>
    </lineage>
</organism>
<reference evidence="1 2" key="1">
    <citation type="submission" date="2023-02" db="EMBL/GenBank/DDBJ databases">
        <title>LHISI_Scaffold_Assembly.</title>
        <authorList>
            <person name="Stuart O.P."/>
            <person name="Cleave R."/>
            <person name="Magrath M.J.L."/>
            <person name="Mikheyev A.S."/>
        </authorList>
    </citation>
    <scope>NUCLEOTIDE SEQUENCE [LARGE SCALE GENOMIC DNA]</scope>
    <source>
        <strain evidence="1">Daus_M_001</strain>
        <tissue evidence="1">Leg muscle</tissue>
    </source>
</reference>
<comment type="caution">
    <text evidence="1">The sequence shown here is derived from an EMBL/GenBank/DDBJ whole genome shotgun (WGS) entry which is preliminary data.</text>
</comment>
<dbReference type="EMBL" id="JARBHB010000002">
    <property type="protein sequence ID" value="KAJ8893828.1"/>
    <property type="molecule type" value="Genomic_DNA"/>
</dbReference>
<sequence>MSTPARVTGGVFRRSKCPLWNDLYTAHNSLWQTALRNYRHTSNKDNFLHYLRVHAKFRQVVKSGNVSPTVSTEIPVSMLPGFHQTLAPDYVPLPTEVVPLEHIATSDSENYGSSFPLRSQRKLDVNLRLFAPLLSCPFWRKPLNAYLNSGFSGGSRLTLFCIQINLVSVKGGPWWMLLPFCCQGPEKTKILLFTRKRIQGDGVRITYANTNLSLVNSHMNLGIYLDS</sequence>
<accession>A0ABQ9ID72</accession>
<name>A0ABQ9ID72_9NEOP</name>
<dbReference type="Proteomes" id="UP001159363">
    <property type="component" value="Chromosome 2"/>
</dbReference>
<evidence type="ECO:0000313" key="2">
    <source>
        <dbReference type="Proteomes" id="UP001159363"/>
    </source>
</evidence>
<protein>
    <submittedName>
        <fullName evidence="1">Uncharacterized protein</fullName>
    </submittedName>
</protein>
<evidence type="ECO:0000313" key="1">
    <source>
        <dbReference type="EMBL" id="KAJ8893828.1"/>
    </source>
</evidence>
<keyword evidence="2" id="KW-1185">Reference proteome</keyword>
<proteinExistence type="predicted"/>
<gene>
    <name evidence="1" type="ORF">PR048_006429</name>
</gene>